<evidence type="ECO:0000313" key="4">
    <source>
        <dbReference type="Proteomes" id="UP000824782"/>
    </source>
</evidence>
<dbReference type="InterPro" id="IPR023796">
    <property type="entry name" value="Serpin_dom"/>
</dbReference>
<gene>
    <name evidence="3" type="ORF">GDO81_028338</name>
</gene>
<dbReference type="AlphaFoldDB" id="A0AAV6Z2W8"/>
<reference evidence="3" key="1">
    <citation type="thesis" date="2020" institute="ProQuest LLC" country="789 East Eisenhower Parkway, Ann Arbor, MI, USA">
        <title>Comparative Genomics and Chromosome Evolution.</title>
        <authorList>
            <person name="Mudd A.B."/>
        </authorList>
    </citation>
    <scope>NUCLEOTIDE SEQUENCE</scope>
    <source>
        <strain evidence="3">237g6f4</strain>
        <tissue evidence="3">Blood</tissue>
    </source>
</reference>
<evidence type="ECO:0000259" key="2">
    <source>
        <dbReference type="SMART" id="SM00093"/>
    </source>
</evidence>
<dbReference type="Gene3D" id="3.30.497.10">
    <property type="entry name" value="Antithrombin, subunit I, domain 2"/>
    <property type="match status" value="1"/>
</dbReference>
<evidence type="ECO:0000313" key="3">
    <source>
        <dbReference type="EMBL" id="KAG8541739.1"/>
    </source>
</evidence>
<dbReference type="InterPro" id="IPR042178">
    <property type="entry name" value="Serpin_sf_1"/>
</dbReference>
<dbReference type="FunFam" id="3.30.497.10:FF:000001">
    <property type="entry name" value="Serine protease inhibitor"/>
    <property type="match status" value="1"/>
</dbReference>
<dbReference type="SMART" id="SM00093">
    <property type="entry name" value="SERPIN"/>
    <property type="match status" value="1"/>
</dbReference>
<dbReference type="GO" id="GO:0004867">
    <property type="term" value="F:serine-type endopeptidase inhibitor activity"/>
    <property type="evidence" value="ECO:0007669"/>
    <property type="project" value="InterPro"/>
</dbReference>
<proteinExistence type="inferred from homology"/>
<dbReference type="InterPro" id="IPR000215">
    <property type="entry name" value="Serpin_fam"/>
</dbReference>
<name>A0AAV6Z2W8_ENGPU</name>
<dbReference type="SUPFAM" id="SSF56574">
    <property type="entry name" value="Serpins"/>
    <property type="match status" value="1"/>
</dbReference>
<dbReference type="Pfam" id="PF00079">
    <property type="entry name" value="Serpin"/>
    <property type="match status" value="1"/>
</dbReference>
<keyword evidence="4" id="KW-1185">Reference proteome</keyword>
<evidence type="ECO:0000256" key="1">
    <source>
        <dbReference type="RuleBase" id="RU000411"/>
    </source>
</evidence>
<feature type="domain" description="Serpin" evidence="2">
    <location>
        <begin position="13"/>
        <end position="227"/>
    </location>
</feature>
<comment type="similarity">
    <text evidence="1">Belongs to the serpin family.</text>
</comment>
<dbReference type="GO" id="GO:0005615">
    <property type="term" value="C:extracellular space"/>
    <property type="evidence" value="ECO:0007669"/>
    <property type="project" value="InterPro"/>
</dbReference>
<comment type="caution">
    <text evidence="3">The sequence shown here is derived from an EMBL/GenBank/DDBJ whole genome shotgun (WGS) entry which is preliminary data.</text>
</comment>
<sequence length="227" mass="25703">MDSISRSLNRFSFDLSNKISSSEIDKNNAISPLSISATLGLVLLGAREETSTQIKKVLHLLDSETTPKDERRGIGKSCGKKIKRDEVSDVHNQFHELLTQLKSPKSDSVLAIANAAFTQLNFPLLEEYLTSAKELYDAKVETVDFQDDKTRLKINSWVEEKTKGKIKDLFSDSLDKSTSIILVNAVYFKGQWKKKFNVENTTNAPFYIKKVVTFKYSYIKNKLLCHG</sequence>
<protein>
    <recommendedName>
        <fullName evidence="2">Serpin domain-containing protein</fullName>
    </recommendedName>
</protein>
<dbReference type="EMBL" id="WNYA01006700">
    <property type="protein sequence ID" value="KAG8541739.1"/>
    <property type="molecule type" value="Genomic_DNA"/>
</dbReference>
<dbReference type="PANTHER" id="PTHR11461:SF384">
    <property type="entry name" value="LEUKOCYTE ELASTASE INHIBITOR"/>
    <property type="match status" value="1"/>
</dbReference>
<organism evidence="3 4">
    <name type="scientific">Engystomops pustulosus</name>
    <name type="common">Tungara frog</name>
    <name type="synonym">Physalaemus pustulosus</name>
    <dbReference type="NCBI Taxonomy" id="76066"/>
    <lineage>
        <taxon>Eukaryota</taxon>
        <taxon>Metazoa</taxon>
        <taxon>Chordata</taxon>
        <taxon>Craniata</taxon>
        <taxon>Vertebrata</taxon>
        <taxon>Euteleostomi</taxon>
        <taxon>Amphibia</taxon>
        <taxon>Batrachia</taxon>
        <taxon>Anura</taxon>
        <taxon>Neobatrachia</taxon>
        <taxon>Hyloidea</taxon>
        <taxon>Leptodactylidae</taxon>
        <taxon>Leiuperinae</taxon>
        <taxon>Engystomops</taxon>
    </lineage>
</organism>
<dbReference type="Proteomes" id="UP000824782">
    <property type="component" value="Unassembled WGS sequence"/>
</dbReference>
<dbReference type="InterPro" id="IPR036186">
    <property type="entry name" value="Serpin_sf"/>
</dbReference>
<accession>A0AAV6Z2W8</accession>
<dbReference type="PANTHER" id="PTHR11461">
    <property type="entry name" value="SERINE PROTEASE INHIBITOR, SERPIN"/>
    <property type="match status" value="1"/>
</dbReference>